<dbReference type="PANTHER" id="PTHR31384:SF39">
    <property type="entry name" value="AUXIN RESPONSE FACTOR"/>
    <property type="match status" value="1"/>
</dbReference>
<dbReference type="InterPro" id="IPR044835">
    <property type="entry name" value="ARF_plant"/>
</dbReference>
<accession>A0ABD1XAW6</accession>
<evidence type="ECO:0000313" key="1">
    <source>
        <dbReference type="EMBL" id="KAL2559104.1"/>
    </source>
</evidence>
<protein>
    <submittedName>
        <fullName evidence="1">Auxin response factor 10</fullName>
    </submittedName>
</protein>
<keyword evidence="2" id="KW-1185">Reference proteome</keyword>
<dbReference type="AlphaFoldDB" id="A0ABD1XAW6"/>
<sequence>MVHMPPVNSKVFYFPQGHTQHTLTRIPPTIFCRVATVKYLADPETDEVYAKIRLIPVVNSDYSFDDDVALGGNGPESNVVLHIFAKTLIHESDANNGGGFSIPRYCVETIFSRLDYSGDPHV</sequence>
<proteinExistence type="predicted"/>
<reference evidence="2" key="1">
    <citation type="submission" date="2024-07" db="EMBL/GenBank/DDBJ databases">
        <title>Two chromosome-level genome assemblies of Korean endemic species Abeliophyllum distichum and Forsythia ovata (Oleaceae).</title>
        <authorList>
            <person name="Jang H."/>
        </authorList>
    </citation>
    <scope>NUCLEOTIDE SEQUENCE [LARGE SCALE GENOMIC DNA]</scope>
</reference>
<gene>
    <name evidence="1" type="ORF">Fot_03843</name>
</gene>
<dbReference type="Proteomes" id="UP001604277">
    <property type="component" value="Unassembled WGS sequence"/>
</dbReference>
<evidence type="ECO:0000313" key="2">
    <source>
        <dbReference type="Proteomes" id="UP001604277"/>
    </source>
</evidence>
<comment type="caution">
    <text evidence="1">The sequence shown here is derived from an EMBL/GenBank/DDBJ whole genome shotgun (WGS) entry which is preliminary data.</text>
</comment>
<dbReference type="EMBL" id="JBFOLJ010000001">
    <property type="protein sequence ID" value="KAL2559104.1"/>
    <property type="molecule type" value="Genomic_DNA"/>
</dbReference>
<name>A0ABD1XAW6_9LAMI</name>
<organism evidence="1 2">
    <name type="scientific">Forsythia ovata</name>
    <dbReference type="NCBI Taxonomy" id="205694"/>
    <lineage>
        <taxon>Eukaryota</taxon>
        <taxon>Viridiplantae</taxon>
        <taxon>Streptophyta</taxon>
        <taxon>Embryophyta</taxon>
        <taxon>Tracheophyta</taxon>
        <taxon>Spermatophyta</taxon>
        <taxon>Magnoliopsida</taxon>
        <taxon>eudicotyledons</taxon>
        <taxon>Gunneridae</taxon>
        <taxon>Pentapetalae</taxon>
        <taxon>asterids</taxon>
        <taxon>lamiids</taxon>
        <taxon>Lamiales</taxon>
        <taxon>Oleaceae</taxon>
        <taxon>Forsythieae</taxon>
        <taxon>Forsythia</taxon>
    </lineage>
</organism>
<dbReference type="PANTHER" id="PTHR31384">
    <property type="entry name" value="AUXIN RESPONSE FACTOR 4-RELATED"/>
    <property type="match status" value="1"/>
</dbReference>